<keyword evidence="11 14" id="KW-0472">Membrane</keyword>
<dbReference type="PANTHER" id="PTHR12989:SF10">
    <property type="entry name" value="DOL-P-GLC:GLC(2)MAN(9)GLCNAC(2)-PP-DOL ALPHA-1,2-GLUCOSYLTRANSFERASE-RELATED"/>
    <property type="match status" value="1"/>
</dbReference>
<dbReference type="PANTHER" id="PTHR12989">
    <property type="entry name" value="ALPHA-1,2-GLUCOSYLTRANSFERASE ALG10"/>
    <property type="match status" value="1"/>
</dbReference>
<gene>
    <name evidence="16" type="primary">LOC108624102</name>
</gene>
<protein>
    <recommendedName>
        <fullName evidence="5 14">Dol-P-Glc:Glc(2)Man(9)GlcNAc(2)-PP-Dol alpha-1,2-glucosyltransferase</fullName>
        <ecNumber evidence="4 14">2.4.1.256</ecNumber>
    </recommendedName>
</protein>
<evidence type="ECO:0000256" key="4">
    <source>
        <dbReference type="ARBA" id="ARBA00011967"/>
    </source>
</evidence>
<evidence type="ECO:0000256" key="11">
    <source>
        <dbReference type="ARBA" id="ARBA00023136"/>
    </source>
</evidence>
<reference evidence="16" key="1">
    <citation type="submission" date="2025-08" db="UniProtKB">
        <authorList>
            <consortium name="RefSeq"/>
        </authorList>
    </citation>
    <scope>IDENTIFICATION</scope>
    <source>
        <tissue evidence="16">Whole body</tissue>
    </source>
</reference>
<dbReference type="PIRSF" id="PIRSF028810">
    <property type="entry name" value="Alpha1_2_glucosyltferase_Alg10"/>
    <property type="match status" value="1"/>
</dbReference>
<keyword evidence="8 14" id="KW-0812">Transmembrane</keyword>
<feature type="transmembrane region" description="Helical" evidence="14">
    <location>
        <begin position="126"/>
        <end position="147"/>
    </location>
</feature>
<evidence type="ECO:0000256" key="6">
    <source>
        <dbReference type="ARBA" id="ARBA00022676"/>
    </source>
</evidence>
<dbReference type="Pfam" id="PF04922">
    <property type="entry name" value="DIE2_ALG10"/>
    <property type="match status" value="1"/>
</dbReference>
<dbReference type="GO" id="GO:0006488">
    <property type="term" value="P:dolichol-linked oligosaccharide biosynthetic process"/>
    <property type="evidence" value="ECO:0007669"/>
    <property type="project" value="UniProtKB-UniRule"/>
</dbReference>
<dbReference type="RefSeq" id="XP_017878650.1">
    <property type="nucleotide sequence ID" value="XM_018023161.2"/>
</dbReference>
<dbReference type="InterPro" id="IPR016900">
    <property type="entry name" value="Alg10"/>
</dbReference>
<dbReference type="CTD" id="84920"/>
<dbReference type="GeneID" id="108624102"/>
<name>A0AAJ7IX25_9HYME</name>
<proteinExistence type="inferred from homology"/>
<evidence type="ECO:0000256" key="1">
    <source>
        <dbReference type="ARBA" id="ARBA00004477"/>
    </source>
</evidence>
<evidence type="ECO:0000313" key="16">
    <source>
        <dbReference type="RefSeq" id="XP_017878650.1"/>
    </source>
</evidence>
<comment type="similarity">
    <text evidence="3 14">Belongs to the ALG10 glucosyltransferase family.</text>
</comment>
<feature type="transmembrane region" description="Helical" evidence="14">
    <location>
        <begin position="284"/>
        <end position="304"/>
    </location>
</feature>
<evidence type="ECO:0000256" key="13">
    <source>
        <dbReference type="ARBA" id="ARBA00048064"/>
    </source>
</evidence>
<evidence type="ECO:0000256" key="2">
    <source>
        <dbReference type="ARBA" id="ARBA00004922"/>
    </source>
</evidence>
<sequence>MVKSSTKFDQYTLKISIPIIFLSVTTLFLYLNHVQTQYFIDEVFHVPQTLRYCAGNFSQWDPKITTLPGLYLITTVILSPLNLCNTFYMRCVNLIGTFFNLYLAYNIIKQISISHWKERWSDRMKLAVACNIMFFPPLFFWHFLYYTDVVSVNAILLMLLLHLRKRSTVAALVGILSVLIRQTNIIWVAFISIERVFDLLDCKISKSLLREQHRSVDYLKLVCKKIIEEAQRGWESFTKFIIVLCIQLFPYIRVCLLFIAFVVWNKGIVVGDKAAHVATVHIPQLLYFSAFHFCFSWPYTIIYWKDYFQFITKHWMFAICSLIILTVIVHFNTCVHPYILADNRHYVFYFWNKFMGRYKIFKYLLVPIYAFTLFAMLRGINHLRFTTQINYMLMVSIVLVPQLLIEPRYFIIPYVLYRCFITKPRDWQIVAESMTTLIVNSLQFYIFISKVFYWNDQPYPQRISW</sequence>
<comment type="subcellular location">
    <subcellularLocation>
        <location evidence="1">Endoplasmic reticulum membrane</location>
        <topology evidence="1">Multi-pass membrane protein</topology>
    </subcellularLocation>
</comment>
<dbReference type="GO" id="GO:0106073">
    <property type="term" value="F:dolichyl pyrophosphate Glc2Man9GlcNAc2 alpha-1,2-glucosyltransferase activity"/>
    <property type="evidence" value="ECO:0007669"/>
    <property type="project" value="UniProtKB-UniRule"/>
</dbReference>
<feature type="transmembrane region" description="Helical" evidence="14">
    <location>
        <begin position="12"/>
        <end position="31"/>
    </location>
</feature>
<comment type="catalytic activity">
    <reaction evidence="13">
        <text>an alpha-D-Glc-(1-&gt;3)-alpha-D-Glc-(1-&gt;3)-alpha-D-Man-(1-&gt;2)-alpha-D-Man-(1-&gt;2)-alpha-D-Man-(1-&gt;3)-[alpha-D-Man-(1-&gt;2)-alpha-D-Man-(1-&gt;3)-[alpha-D-Man-(1-&gt;2)-alpha-D-Man-(1-&gt;6)]-alpha-D-Man-(1-&gt;6)]-beta-D-Man-(1-&gt;4)-beta-D-GlcNAc-(1-&gt;4)-alpha-D-GlcNAc-diphospho-di-trans,poly-cis-dolichol + a di-trans,poly-cis-dolichyl beta-D-glucosyl phosphate = a alpha-D-Glc-(1-&gt;2)-alpha-D-Glc-(1-&gt;3)-alpha-D-Glc-(1-&gt;3)-alpha-D-Man-(1-&gt;2)-alpha-D-Man-(1-&gt;2)-alpha-D-Man-(1-&gt;3)-[alpha-D-Man-(1-&gt;2)-alpha-D-Man-(1-&gt;3)-[alpha-D-Man-(1-&gt;2)-alpha-D-Man-(1-&gt;6)]-alpha-D-Man-(1-&gt;6)]-beta-D-Man-(1-&gt;4)-beta-D-GlcNAc-(1-&gt;4)-alpha-D-GlcNAc-diphospho-di-trans,poly-cis-dolichol + a di-trans,poly-cis-dolichyl phosphate + H(+)</text>
        <dbReference type="Rhea" id="RHEA:29543"/>
        <dbReference type="Rhea" id="RHEA-COMP:19498"/>
        <dbReference type="Rhea" id="RHEA-COMP:19502"/>
        <dbReference type="Rhea" id="RHEA-COMP:19512"/>
        <dbReference type="Rhea" id="RHEA-COMP:19522"/>
        <dbReference type="ChEBI" id="CHEBI:15378"/>
        <dbReference type="ChEBI" id="CHEBI:57525"/>
        <dbReference type="ChEBI" id="CHEBI:57683"/>
        <dbReference type="ChEBI" id="CHEBI:132522"/>
        <dbReference type="ChEBI" id="CHEBI:132523"/>
        <dbReference type="EC" id="2.4.1.256"/>
    </reaction>
    <physiologicalReaction direction="left-to-right" evidence="13">
        <dbReference type="Rhea" id="RHEA:29544"/>
    </physiologicalReaction>
</comment>
<evidence type="ECO:0000256" key="10">
    <source>
        <dbReference type="ARBA" id="ARBA00022989"/>
    </source>
</evidence>
<feature type="transmembrane region" description="Helical" evidence="14">
    <location>
        <begin position="240"/>
        <end position="264"/>
    </location>
</feature>
<keyword evidence="7" id="KW-0808">Transferase</keyword>
<dbReference type="KEGG" id="ccal:108624102"/>
<evidence type="ECO:0000256" key="12">
    <source>
        <dbReference type="ARBA" id="ARBA00044727"/>
    </source>
</evidence>
<feature type="transmembrane region" description="Helical" evidence="14">
    <location>
        <begin position="389"/>
        <end position="405"/>
    </location>
</feature>
<evidence type="ECO:0000256" key="5">
    <source>
        <dbReference type="ARBA" id="ARBA00018512"/>
    </source>
</evidence>
<organism evidence="15 16">
    <name type="scientific">Ceratina calcarata</name>
    <dbReference type="NCBI Taxonomy" id="156304"/>
    <lineage>
        <taxon>Eukaryota</taxon>
        <taxon>Metazoa</taxon>
        <taxon>Ecdysozoa</taxon>
        <taxon>Arthropoda</taxon>
        <taxon>Hexapoda</taxon>
        <taxon>Insecta</taxon>
        <taxon>Pterygota</taxon>
        <taxon>Neoptera</taxon>
        <taxon>Endopterygota</taxon>
        <taxon>Hymenoptera</taxon>
        <taxon>Apocrita</taxon>
        <taxon>Aculeata</taxon>
        <taxon>Apoidea</taxon>
        <taxon>Anthophila</taxon>
        <taxon>Apidae</taxon>
        <taxon>Ceratina</taxon>
        <taxon>Zadontomerus</taxon>
    </lineage>
</organism>
<evidence type="ECO:0000256" key="3">
    <source>
        <dbReference type="ARBA" id="ARBA00010600"/>
    </source>
</evidence>
<evidence type="ECO:0000313" key="15">
    <source>
        <dbReference type="Proteomes" id="UP000694925"/>
    </source>
</evidence>
<feature type="transmembrane region" description="Helical" evidence="14">
    <location>
        <begin position="434"/>
        <end position="453"/>
    </location>
</feature>
<comment type="pathway">
    <text evidence="2">Protein modification; protein glycosylation.</text>
</comment>
<keyword evidence="15" id="KW-1185">Reference proteome</keyword>
<feature type="transmembrane region" description="Helical" evidence="14">
    <location>
        <begin position="167"/>
        <end position="190"/>
    </location>
</feature>
<dbReference type="EC" id="2.4.1.256" evidence="4 14"/>
<feature type="transmembrane region" description="Helical" evidence="14">
    <location>
        <begin position="316"/>
        <end position="340"/>
    </location>
</feature>
<feature type="transmembrane region" description="Helical" evidence="14">
    <location>
        <begin position="360"/>
        <end position="377"/>
    </location>
</feature>
<evidence type="ECO:0000256" key="14">
    <source>
        <dbReference type="PIRNR" id="PIRNR028810"/>
    </source>
</evidence>
<evidence type="ECO:0000256" key="8">
    <source>
        <dbReference type="ARBA" id="ARBA00022692"/>
    </source>
</evidence>
<dbReference type="Proteomes" id="UP000694925">
    <property type="component" value="Unplaced"/>
</dbReference>
<evidence type="ECO:0000256" key="9">
    <source>
        <dbReference type="ARBA" id="ARBA00022824"/>
    </source>
</evidence>
<accession>A0AAJ7IX25</accession>
<keyword evidence="9" id="KW-0256">Endoplasmic reticulum</keyword>
<feature type="transmembrane region" description="Helical" evidence="14">
    <location>
        <begin position="87"/>
        <end position="105"/>
    </location>
</feature>
<evidence type="ECO:0000256" key="7">
    <source>
        <dbReference type="ARBA" id="ARBA00022679"/>
    </source>
</evidence>
<comment type="caution">
    <text evidence="14">Lacks conserved residue(s) required for the propagation of feature annotation.</text>
</comment>
<comment type="function">
    <text evidence="12">Dol-P-Glc:Glc(2)Man(9)GlcNAc(2)-PP-Dol alpha-1,2-glucosyltransferase that operates in the biosynthetic pathway of dolichol-linked oligosaccharides, the glycan precursors employed in protein asparagine (N)-glycosylation. The assembly of dolichol-linked oligosaccharides begins on the cytosolic side of the endoplasmic reticulum membrane and finishes in its lumen. The sequential addition of sugars to dolichol pyrophosphate produces dolichol-linked oligosaccharides containing fourteen sugars, including two GlcNAcs, nine mannoses and three glucoses. Once assembled, the oligosaccharide is transferred from the lipid to nascent proteins by oligosaccharyltransferases. In the lumen of the endoplasmic reticulum, adds the third and last glucose residue from dolichyl phosphate glucose (Dol-P-Glc) onto the lipid-linked oligosaccharide intermediate Glc(2)Man(9)GlcNAc(2)-PP-Dol to produce Glc(3)Man(9)GlcNAc(2)-PP-Dol.</text>
</comment>
<keyword evidence="6 14" id="KW-0328">Glycosyltransferase</keyword>
<dbReference type="GO" id="GO:0005789">
    <property type="term" value="C:endoplasmic reticulum membrane"/>
    <property type="evidence" value="ECO:0007669"/>
    <property type="project" value="UniProtKB-SubCell"/>
</dbReference>
<keyword evidence="10 14" id="KW-1133">Transmembrane helix</keyword>
<dbReference type="AlphaFoldDB" id="A0AAJ7IX25"/>